<keyword evidence="11" id="KW-1133">Transmembrane helix</keyword>
<dbReference type="EC" id="2.7.13.3" evidence="2"/>
<dbReference type="RefSeq" id="WP_379663068.1">
    <property type="nucleotide sequence ID" value="NZ_JBHUDG010000019.1"/>
</dbReference>
<evidence type="ECO:0000256" key="11">
    <source>
        <dbReference type="SAM" id="Phobius"/>
    </source>
</evidence>
<dbReference type="CDD" id="cd00082">
    <property type="entry name" value="HisKA"/>
    <property type="match status" value="1"/>
</dbReference>
<keyword evidence="10" id="KW-0175">Coiled coil</keyword>
<feature type="repeat" description="TPR" evidence="9">
    <location>
        <begin position="206"/>
        <end position="239"/>
    </location>
</feature>
<dbReference type="PROSITE" id="PS50109">
    <property type="entry name" value="HIS_KIN"/>
    <property type="match status" value="1"/>
</dbReference>
<dbReference type="PANTHER" id="PTHR42878:SF7">
    <property type="entry name" value="SENSOR HISTIDINE KINASE GLRK"/>
    <property type="match status" value="1"/>
</dbReference>
<keyword evidence="12" id="KW-0732">Signal</keyword>
<sequence>MLNNALTFIFLVFSLQLSANSLSINKAVIPKTTINQTLSQETTYDSTEVSVYLDEIASKKDKRNYKTETIEIFKIAKALDFKNGIAKSFFLMAEAFFDERNYDKAIEYYQKAQNIYIKLNNKQRDADCSFNIAYSYDLGQKSELAIENYKSSLKKYEEINDLNAMANIYTNMGIISDYIGDYSNAVKFYIKSYEIDRTLNNPDEFALHLNNIGQVFNSIKIYSKAIEYLNKSIKLSKENGDDSTLSYAYVGLNNVYLNMDSIKLAKIYIDKAIKLQHEIKERDYFLLSISYTDRGRVLIRQKNYEEAEVWIKKGYNIAQKEDLSYCIMYSSAYLVKLYNSQKLFKQAEKTATKALELKKANNMVPIRVILLTQLKETYAQQGLFAKAYQIQEDIHELNRVNTYESHVNNITELSANLDINQARKINEIKVTKQKEALMIKIEKQKIVIFFSILLLTSLALLSLNNIKNHNNLKKVNQDLTLKNKEIEEHRKEIDKQSKDLANLNEYKDVIFTIISHDLRKPLSHLTSILELIENNLIDEKELAKLVPKISNNVRDTTQVLDSLLIWAKSQLKGFNLKITTKNLHHFIDERLETLRHFAKEKNITILNETDKNRVVAIDVLLTNIIIRNLVLNAIKYSNDYQQIIISSHEEKGCITVNITDQGVGIKEEQLQSLFDGQIASTLGTRKEKGTGLGLFFCKELVLKSGGNIFINSTVGKGTTVSFTIPNYS</sequence>
<proteinExistence type="predicted"/>
<dbReference type="SMART" id="SM00028">
    <property type="entry name" value="TPR"/>
    <property type="match status" value="7"/>
</dbReference>
<dbReference type="InterPro" id="IPR050351">
    <property type="entry name" value="BphY/WalK/GraS-like"/>
</dbReference>
<keyword evidence="9" id="KW-0802">TPR repeat</keyword>
<dbReference type="PROSITE" id="PS50005">
    <property type="entry name" value="TPR"/>
    <property type="match status" value="3"/>
</dbReference>
<evidence type="ECO:0000313" key="15">
    <source>
        <dbReference type="Proteomes" id="UP001597118"/>
    </source>
</evidence>
<dbReference type="SUPFAM" id="SSF47384">
    <property type="entry name" value="Homodimeric domain of signal transducing histidine kinase"/>
    <property type="match status" value="1"/>
</dbReference>
<dbReference type="Proteomes" id="UP001597118">
    <property type="component" value="Unassembled WGS sequence"/>
</dbReference>
<keyword evidence="6" id="KW-0418">Kinase</keyword>
<keyword evidence="11" id="KW-0812">Transmembrane</keyword>
<dbReference type="InterPro" id="IPR036097">
    <property type="entry name" value="HisK_dim/P_sf"/>
</dbReference>
<dbReference type="SMART" id="SM00387">
    <property type="entry name" value="HATPase_c"/>
    <property type="match status" value="1"/>
</dbReference>
<evidence type="ECO:0000256" key="3">
    <source>
        <dbReference type="ARBA" id="ARBA00022553"/>
    </source>
</evidence>
<keyword evidence="3" id="KW-0597">Phosphoprotein</keyword>
<protein>
    <recommendedName>
        <fullName evidence="2">histidine kinase</fullName>
        <ecNumber evidence="2">2.7.13.3</ecNumber>
    </recommendedName>
</protein>
<accession>A0ABW4ID62</accession>
<dbReference type="Gene3D" id="1.10.287.130">
    <property type="match status" value="1"/>
</dbReference>
<organism evidence="14 15">
    <name type="scientific">Pseudopedobacter beijingensis</name>
    <dbReference type="NCBI Taxonomy" id="1207056"/>
    <lineage>
        <taxon>Bacteria</taxon>
        <taxon>Pseudomonadati</taxon>
        <taxon>Bacteroidota</taxon>
        <taxon>Sphingobacteriia</taxon>
        <taxon>Sphingobacteriales</taxon>
        <taxon>Sphingobacteriaceae</taxon>
        <taxon>Pseudopedobacter</taxon>
    </lineage>
</organism>
<feature type="repeat" description="TPR" evidence="9">
    <location>
        <begin position="86"/>
        <end position="119"/>
    </location>
</feature>
<dbReference type="InterPro" id="IPR004358">
    <property type="entry name" value="Sig_transdc_His_kin-like_C"/>
</dbReference>
<comment type="catalytic activity">
    <reaction evidence="1">
        <text>ATP + protein L-histidine = ADP + protein N-phospho-L-histidine.</text>
        <dbReference type="EC" id="2.7.13.3"/>
    </reaction>
</comment>
<feature type="transmembrane region" description="Helical" evidence="11">
    <location>
        <begin position="446"/>
        <end position="466"/>
    </location>
</feature>
<evidence type="ECO:0000256" key="2">
    <source>
        <dbReference type="ARBA" id="ARBA00012438"/>
    </source>
</evidence>
<dbReference type="Gene3D" id="3.30.565.10">
    <property type="entry name" value="Histidine kinase-like ATPase, C-terminal domain"/>
    <property type="match status" value="1"/>
</dbReference>
<keyword evidence="8" id="KW-0902">Two-component regulatory system</keyword>
<evidence type="ECO:0000313" key="14">
    <source>
        <dbReference type="EMBL" id="MFD1630690.1"/>
    </source>
</evidence>
<evidence type="ECO:0000256" key="9">
    <source>
        <dbReference type="PROSITE-ProRule" id="PRU00339"/>
    </source>
</evidence>
<dbReference type="InterPro" id="IPR019734">
    <property type="entry name" value="TPR_rpt"/>
</dbReference>
<evidence type="ECO:0000256" key="7">
    <source>
        <dbReference type="ARBA" id="ARBA00022840"/>
    </source>
</evidence>
<evidence type="ECO:0000256" key="8">
    <source>
        <dbReference type="ARBA" id="ARBA00023012"/>
    </source>
</evidence>
<reference evidence="15" key="1">
    <citation type="journal article" date="2019" name="Int. J. Syst. Evol. Microbiol.">
        <title>The Global Catalogue of Microorganisms (GCM) 10K type strain sequencing project: providing services to taxonomists for standard genome sequencing and annotation.</title>
        <authorList>
            <consortium name="The Broad Institute Genomics Platform"/>
            <consortium name="The Broad Institute Genome Sequencing Center for Infectious Disease"/>
            <person name="Wu L."/>
            <person name="Ma J."/>
        </authorList>
    </citation>
    <scope>NUCLEOTIDE SEQUENCE [LARGE SCALE GENOMIC DNA]</scope>
    <source>
        <strain evidence="15">CCUG 53762</strain>
    </source>
</reference>
<evidence type="ECO:0000256" key="1">
    <source>
        <dbReference type="ARBA" id="ARBA00000085"/>
    </source>
</evidence>
<evidence type="ECO:0000256" key="10">
    <source>
        <dbReference type="SAM" id="Coils"/>
    </source>
</evidence>
<dbReference type="InterPro" id="IPR003661">
    <property type="entry name" value="HisK_dim/P_dom"/>
</dbReference>
<evidence type="ECO:0000256" key="4">
    <source>
        <dbReference type="ARBA" id="ARBA00022679"/>
    </source>
</evidence>
<dbReference type="InterPro" id="IPR011990">
    <property type="entry name" value="TPR-like_helical_dom_sf"/>
</dbReference>
<feature type="coiled-coil region" evidence="10">
    <location>
        <begin position="469"/>
        <end position="506"/>
    </location>
</feature>
<dbReference type="Pfam" id="PF13181">
    <property type="entry name" value="TPR_8"/>
    <property type="match status" value="1"/>
</dbReference>
<dbReference type="SUPFAM" id="SSF48452">
    <property type="entry name" value="TPR-like"/>
    <property type="match status" value="2"/>
</dbReference>
<dbReference type="EMBL" id="JBHUDG010000019">
    <property type="protein sequence ID" value="MFD1630690.1"/>
    <property type="molecule type" value="Genomic_DNA"/>
</dbReference>
<keyword evidence="15" id="KW-1185">Reference proteome</keyword>
<dbReference type="Pfam" id="PF02518">
    <property type="entry name" value="HATPase_c"/>
    <property type="match status" value="1"/>
</dbReference>
<dbReference type="InterPro" id="IPR036890">
    <property type="entry name" value="HATPase_C_sf"/>
</dbReference>
<name>A0ABW4ID62_9SPHI</name>
<keyword evidence="11" id="KW-0472">Membrane</keyword>
<evidence type="ECO:0000259" key="13">
    <source>
        <dbReference type="PROSITE" id="PS50109"/>
    </source>
</evidence>
<feature type="domain" description="Histidine kinase" evidence="13">
    <location>
        <begin position="513"/>
        <end position="728"/>
    </location>
</feature>
<dbReference type="PRINTS" id="PR00344">
    <property type="entry name" value="BCTRLSENSOR"/>
</dbReference>
<keyword evidence="4" id="KW-0808">Transferase</keyword>
<evidence type="ECO:0000256" key="5">
    <source>
        <dbReference type="ARBA" id="ARBA00022741"/>
    </source>
</evidence>
<dbReference type="InterPro" id="IPR003594">
    <property type="entry name" value="HATPase_dom"/>
</dbReference>
<gene>
    <name evidence="14" type="ORF">ACFSAH_12425</name>
</gene>
<comment type="caution">
    <text evidence="14">The sequence shown here is derived from an EMBL/GenBank/DDBJ whole genome shotgun (WGS) entry which is preliminary data.</text>
</comment>
<dbReference type="SUPFAM" id="SSF55874">
    <property type="entry name" value="ATPase domain of HSP90 chaperone/DNA topoisomerase II/histidine kinase"/>
    <property type="match status" value="1"/>
</dbReference>
<keyword evidence="5" id="KW-0547">Nucleotide-binding</keyword>
<feature type="signal peptide" evidence="12">
    <location>
        <begin position="1"/>
        <end position="19"/>
    </location>
</feature>
<keyword evidence="7" id="KW-0067">ATP-binding</keyword>
<dbReference type="PANTHER" id="PTHR42878">
    <property type="entry name" value="TWO-COMPONENT HISTIDINE KINASE"/>
    <property type="match status" value="1"/>
</dbReference>
<dbReference type="Gene3D" id="1.25.40.10">
    <property type="entry name" value="Tetratricopeptide repeat domain"/>
    <property type="match status" value="2"/>
</dbReference>
<evidence type="ECO:0000256" key="12">
    <source>
        <dbReference type="SAM" id="SignalP"/>
    </source>
</evidence>
<feature type="chain" id="PRO_5046519135" description="histidine kinase" evidence="12">
    <location>
        <begin position="20"/>
        <end position="728"/>
    </location>
</feature>
<dbReference type="Pfam" id="PF13424">
    <property type="entry name" value="TPR_12"/>
    <property type="match status" value="1"/>
</dbReference>
<dbReference type="InterPro" id="IPR005467">
    <property type="entry name" value="His_kinase_dom"/>
</dbReference>
<evidence type="ECO:0000256" key="6">
    <source>
        <dbReference type="ARBA" id="ARBA00022777"/>
    </source>
</evidence>
<feature type="repeat" description="TPR" evidence="9">
    <location>
        <begin position="166"/>
        <end position="199"/>
    </location>
</feature>